<evidence type="ECO:0000313" key="1">
    <source>
        <dbReference type="EMBL" id="KAL0120967.1"/>
    </source>
</evidence>
<reference evidence="1 2" key="1">
    <citation type="submission" date="2023-03" db="EMBL/GenBank/DDBJ databases">
        <title>High recombination rates correlate with genetic variation in Cardiocondyla obscurior ants.</title>
        <authorList>
            <person name="Errbii M."/>
        </authorList>
    </citation>
    <scope>NUCLEOTIDE SEQUENCE [LARGE SCALE GENOMIC DNA]</scope>
    <source>
        <strain evidence="1">Alpha-2009</strain>
        <tissue evidence="1">Whole body</tissue>
    </source>
</reference>
<organism evidence="1 2">
    <name type="scientific">Cardiocondyla obscurior</name>
    <dbReference type="NCBI Taxonomy" id="286306"/>
    <lineage>
        <taxon>Eukaryota</taxon>
        <taxon>Metazoa</taxon>
        <taxon>Ecdysozoa</taxon>
        <taxon>Arthropoda</taxon>
        <taxon>Hexapoda</taxon>
        <taxon>Insecta</taxon>
        <taxon>Pterygota</taxon>
        <taxon>Neoptera</taxon>
        <taxon>Endopterygota</taxon>
        <taxon>Hymenoptera</taxon>
        <taxon>Apocrita</taxon>
        <taxon>Aculeata</taxon>
        <taxon>Formicoidea</taxon>
        <taxon>Formicidae</taxon>
        <taxon>Myrmicinae</taxon>
        <taxon>Cardiocondyla</taxon>
    </lineage>
</organism>
<dbReference type="Proteomes" id="UP001430953">
    <property type="component" value="Unassembled WGS sequence"/>
</dbReference>
<sequence>MPYERFLFLFVCRANRSYDLHADYPRSCDFVGLFLHASRTIDGSYPPRTRAILRASPGELVRPPSPARKNPTLGAASALANESIFEIGRRPATVIIIQPRINIASNVLVYIFLQLEKIARLKLSKRRVIFRDFFFNWSIYFPLIFKNNLSK</sequence>
<protein>
    <submittedName>
        <fullName evidence="1">Uncharacterized protein</fullName>
    </submittedName>
</protein>
<dbReference type="AlphaFoldDB" id="A0AAW2G384"/>
<proteinExistence type="predicted"/>
<name>A0AAW2G384_9HYME</name>
<dbReference type="EMBL" id="JADYXP020000007">
    <property type="protein sequence ID" value="KAL0120967.1"/>
    <property type="molecule type" value="Genomic_DNA"/>
</dbReference>
<comment type="caution">
    <text evidence="1">The sequence shown here is derived from an EMBL/GenBank/DDBJ whole genome shotgun (WGS) entry which is preliminary data.</text>
</comment>
<evidence type="ECO:0000313" key="2">
    <source>
        <dbReference type="Proteomes" id="UP001430953"/>
    </source>
</evidence>
<gene>
    <name evidence="1" type="ORF">PUN28_008586</name>
</gene>
<keyword evidence="2" id="KW-1185">Reference proteome</keyword>
<accession>A0AAW2G384</accession>